<dbReference type="SUPFAM" id="SSF54106">
    <property type="entry name" value="LysM domain"/>
    <property type="match status" value="2"/>
</dbReference>
<dbReference type="Gene3D" id="3.10.350.10">
    <property type="entry name" value="LysM domain"/>
    <property type="match status" value="2"/>
</dbReference>
<protein>
    <recommendedName>
        <fullName evidence="1">LysM domain-containing protein</fullName>
    </recommendedName>
</protein>
<feature type="domain" description="LysM" evidence="1">
    <location>
        <begin position="130"/>
        <end position="174"/>
    </location>
</feature>
<keyword evidence="3" id="KW-1185">Reference proteome</keyword>
<dbReference type="PROSITE" id="PS51782">
    <property type="entry name" value="LYSM"/>
    <property type="match status" value="1"/>
</dbReference>
<reference evidence="2 3" key="1">
    <citation type="journal article" date="2014" name="Int. J. Syst. Evol. Microbiol.">
        <title>Phaeodactylibacter xiamenensis gen. nov., sp. nov., a member of the family Saprospiraceae isolated from the marine alga Phaeodactylum tricornutum.</title>
        <authorList>
            <person name="Chen Z.Jr."/>
            <person name="Lei X."/>
            <person name="Lai Q."/>
            <person name="Li Y."/>
            <person name="Zhang B."/>
            <person name="Zhang J."/>
            <person name="Zhang H."/>
            <person name="Yang L."/>
            <person name="Zheng W."/>
            <person name="Tian Y."/>
            <person name="Yu Z."/>
            <person name="Xu H.Jr."/>
            <person name="Zheng T."/>
        </authorList>
    </citation>
    <scope>NUCLEOTIDE SEQUENCE [LARGE SCALE GENOMIC DNA]</scope>
    <source>
        <strain evidence="2 3">KD52</strain>
    </source>
</reference>
<dbReference type="InterPro" id="IPR036779">
    <property type="entry name" value="LysM_dom_sf"/>
</dbReference>
<evidence type="ECO:0000259" key="1">
    <source>
        <dbReference type="PROSITE" id="PS51782"/>
    </source>
</evidence>
<sequence length="301" mass="34152">MRKTTSATILAGTGLAPFIIKATVLCAFLSLPLLAKATGDSLSYLTPKDTIFLSVGQFNEKYFNHYLEPKQTLFSLAKFYGLSLEELYFHNPGLSPQTMRVGMPVRIPIPKQAIEQYQEKDIIPGRFAPVYYVVRKGDTLYKISKSYFDIPMEEIMMRNGLLDHTLKSNQILHVGWLSLNGIPDSLRAYAGGELGKRNAAYRKLFQYDMAGEREREHQGVAFWPKDMKDETDLMAMHRKAEIGSVVSIYNPMSRRTVYAKVVGRIPDTVYKDDVIVVVSPLVAKLLGAIDPRFFVKVKYHR</sequence>
<dbReference type="OrthoDB" id="2149800at2"/>
<comment type="caution">
    <text evidence="2">The sequence shown here is derived from an EMBL/GenBank/DDBJ whole genome shotgun (WGS) entry which is preliminary data.</text>
</comment>
<dbReference type="AlphaFoldDB" id="A0A098S3G7"/>
<proteinExistence type="predicted"/>
<name>A0A098S3G7_9BACT</name>
<dbReference type="Proteomes" id="UP000029736">
    <property type="component" value="Unassembled WGS sequence"/>
</dbReference>
<accession>A0A098S3G7</accession>
<gene>
    <name evidence="2" type="ORF">IX84_19610</name>
</gene>
<dbReference type="SMART" id="SM00257">
    <property type="entry name" value="LysM"/>
    <property type="match status" value="2"/>
</dbReference>
<dbReference type="CDD" id="cd00118">
    <property type="entry name" value="LysM"/>
    <property type="match status" value="1"/>
</dbReference>
<dbReference type="STRING" id="1524460.IX84_19610"/>
<organism evidence="2 3">
    <name type="scientific">Phaeodactylibacter xiamenensis</name>
    <dbReference type="NCBI Taxonomy" id="1524460"/>
    <lineage>
        <taxon>Bacteria</taxon>
        <taxon>Pseudomonadati</taxon>
        <taxon>Bacteroidota</taxon>
        <taxon>Saprospiria</taxon>
        <taxon>Saprospirales</taxon>
        <taxon>Haliscomenobacteraceae</taxon>
        <taxon>Phaeodactylibacter</taxon>
    </lineage>
</organism>
<dbReference type="EMBL" id="JPOS01000075">
    <property type="protein sequence ID" value="KGE86690.1"/>
    <property type="molecule type" value="Genomic_DNA"/>
</dbReference>
<evidence type="ECO:0000313" key="2">
    <source>
        <dbReference type="EMBL" id="KGE86690.1"/>
    </source>
</evidence>
<evidence type="ECO:0000313" key="3">
    <source>
        <dbReference type="Proteomes" id="UP000029736"/>
    </source>
</evidence>
<dbReference type="InterPro" id="IPR018392">
    <property type="entry name" value="LysM"/>
</dbReference>
<dbReference type="RefSeq" id="WP_044224196.1">
    <property type="nucleotide sequence ID" value="NZ_JBKAGJ010000016.1"/>
</dbReference>
<dbReference type="Pfam" id="PF01476">
    <property type="entry name" value="LysM"/>
    <property type="match status" value="2"/>
</dbReference>